<sequence length="566" mass="61022">MWPVAWSQKIYPANNLATEKQSRWSCLGAGRTRKGTSRARRWADATEASDKQVMGTAADVARTAELTQPNGRQADAVQHPPLGELASELDLFSTHPRAPAFFITAMTRPTSGSVSSDTVHEEPPYAVIEDVESNATATVSEKAAHKDHDVERAPPAPSPAPGTSPSDFPDGGREAWLVVFGGWCALFCTFGLVNCVGVFQQYYVTHTLSQYSASTVSWITSTQVFMMNFLGIGIGRLYDNYGPRWILLGGTIVYVFGLMMTSLATEYYQIFLAQAIVAAMGSSAIFHASMASIVSWFLKNRAAAYGIMVSGSSLAGVVLPIMMDHLIQRIGFPSTIRVIAFLFLGLLIIANLTIKSRLPPNPRPFVLQEYVDTFKDVKMVLTIVGSFFFMWGMFLPFNYILLQAQAAGMTQTLVPYLLPILNAISIFGRVLPGLAADRFGRFNVVLGIVLASAISVLAIWIPVTSTAGIIAFAALFGFSSGGFISLAPTLIAQVSDIRFIGTRVGTAFAVMAFGALTGSPIGGAIVSRQHGDYIGLQVFCGVAMVAGFFFLVAARYAQVGFKITKV</sequence>
<feature type="transmembrane region" description="Helical" evidence="8">
    <location>
        <begin position="469"/>
        <end position="492"/>
    </location>
</feature>
<feature type="compositionally biased region" description="Basic and acidic residues" evidence="7">
    <location>
        <begin position="142"/>
        <end position="152"/>
    </location>
</feature>
<keyword evidence="5 8" id="KW-1133">Transmembrane helix</keyword>
<proteinExistence type="inferred from homology"/>
<protein>
    <submittedName>
        <fullName evidence="10">Monocarboxylate transporter, putative</fullName>
    </submittedName>
</protein>
<dbReference type="GO" id="GO:0022857">
    <property type="term" value="F:transmembrane transporter activity"/>
    <property type="evidence" value="ECO:0007669"/>
    <property type="project" value="InterPro"/>
</dbReference>
<feature type="transmembrane region" description="Helical" evidence="8">
    <location>
        <begin position="175"/>
        <end position="203"/>
    </location>
</feature>
<feature type="transmembrane region" description="Helical" evidence="8">
    <location>
        <begin position="533"/>
        <end position="557"/>
    </location>
</feature>
<dbReference type="InterPro" id="IPR011701">
    <property type="entry name" value="MFS"/>
</dbReference>
<evidence type="ECO:0000256" key="2">
    <source>
        <dbReference type="ARBA" id="ARBA00006727"/>
    </source>
</evidence>
<feature type="transmembrane region" description="Helical" evidence="8">
    <location>
        <begin position="335"/>
        <end position="354"/>
    </location>
</feature>
<evidence type="ECO:0000256" key="4">
    <source>
        <dbReference type="ARBA" id="ARBA00022692"/>
    </source>
</evidence>
<dbReference type="AlphaFoldDB" id="G3J4C4"/>
<evidence type="ECO:0000256" key="1">
    <source>
        <dbReference type="ARBA" id="ARBA00004141"/>
    </source>
</evidence>
<evidence type="ECO:0000256" key="7">
    <source>
        <dbReference type="SAM" id="MobiDB-lite"/>
    </source>
</evidence>
<dbReference type="RefSeq" id="XP_006666518.1">
    <property type="nucleotide sequence ID" value="XM_006666455.1"/>
</dbReference>
<dbReference type="CDD" id="cd17352">
    <property type="entry name" value="MFS_MCT_SLC16"/>
    <property type="match status" value="1"/>
</dbReference>
<keyword evidence="3" id="KW-0813">Transport</keyword>
<comment type="similarity">
    <text evidence="2">Belongs to the major facilitator superfamily. Monocarboxylate porter (TC 2.A.1.13) family.</text>
</comment>
<dbReference type="InterPro" id="IPR036259">
    <property type="entry name" value="MFS_trans_sf"/>
</dbReference>
<dbReference type="Gene3D" id="1.20.1250.20">
    <property type="entry name" value="MFS general substrate transporter like domains"/>
    <property type="match status" value="1"/>
</dbReference>
<feature type="transmembrane region" description="Helical" evidence="8">
    <location>
        <begin position="215"/>
        <end position="238"/>
    </location>
</feature>
<keyword evidence="6 8" id="KW-0472">Membrane</keyword>
<dbReference type="EMBL" id="JH126399">
    <property type="protein sequence ID" value="EGX96641.1"/>
    <property type="molecule type" value="Genomic_DNA"/>
</dbReference>
<comment type="subcellular location">
    <subcellularLocation>
        <location evidence="1">Membrane</location>
        <topology evidence="1">Multi-pass membrane protein</topology>
    </subcellularLocation>
</comment>
<dbReference type="PANTHER" id="PTHR11360">
    <property type="entry name" value="MONOCARBOXYLATE TRANSPORTER"/>
    <property type="match status" value="1"/>
</dbReference>
<feature type="transmembrane region" description="Helical" evidence="8">
    <location>
        <begin position="413"/>
        <end position="432"/>
    </location>
</feature>
<feature type="transmembrane region" description="Helical" evidence="8">
    <location>
        <begin position="444"/>
        <end position="463"/>
    </location>
</feature>
<evidence type="ECO:0000256" key="3">
    <source>
        <dbReference type="ARBA" id="ARBA00022448"/>
    </source>
</evidence>
<evidence type="ECO:0000259" key="9">
    <source>
        <dbReference type="PROSITE" id="PS50850"/>
    </source>
</evidence>
<dbReference type="OrthoDB" id="5667at2759"/>
<dbReference type="eggNOG" id="KOG2504">
    <property type="taxonomic scope" value="Eukaryota"/>
</dbReference>
<feature type="domain" description="Major facilitator superfamily (MFS) profile" evidence="9">
    <location>
        <begin position="175"/>
        <end position="558"/>
    </location>
</feature>
<keyword evidence="11" id="KW-1185">Reference proteome</keyword>
<keyword evidence="4 8" id="KW-0812">Transmembrane</keyword>
<dbReference type="Pfam" id="PF07690">
    <property type="entry name" value="MFS_1"/>
    <property type="match status" value="1"/>
</dbReference>
<feature type="region of interest" description="Disordered" evidence="7">
    <location>
        <begin position="137"/>
        <end position="167"/>
    </location>
</feature>
<feature type="transmembrane region" description="Helical" evidence="8">
    <location>
        <begin position="380"/>
        <end position="401"/>
    </location>
</feature>
<dbReference type="SUPFAM" id="SSF103473">
    <property type="entry name" value="MFS general substrate transporter"/>
    <property type="match status" value="1"/>
</dbReference>
<dbReference type="InterPro" id="IPR020846">
    <property type="entry name" value="MFS_dom"/>
</dbReference>
<dbReference type="PROSITE" id="PS50850">
    <property type="entry name" value="MFS"/>
    <property type="match status" value="1"/>
</dbReference>
<dbReference type="HOGENOM" id="CLU_001265_1_0_1"/>
<organism evidence="10 11">
    <name type="scientific">Cordyceps militaris (strain CM01)</name>
    <name type="common">Caterpillar fungus</name>
    <dbReference type="NCBI Taxonomy" id="983644"/>
    <lineage>
        <taxon>Eukaryota</taxon>
        <taxon>Fungi</taxon>
        <taxon>Dikarya</taxon>
        <taxon>Ascomycota</taxon>
        <taxon>Pezizomycotina</taxon>
        <taxon>Sordariomycetes</taxon>
        <taxon>Hypocreomycetidae</taxon>
        <taxon>Hypocreales</taxon>
        <taxon>Cordycipitaceae</taxon>
        <taxon>Cordyceps</taxon>
    </lineage>
</organism>
<gene>
    <name evidence="10" type="ORF">CCM_01299</name>
</gene>
<dbReference type="PANTHER" id="PTHR11360:SF224">
    <property type="entry name" value="MAJOR FACILITATOR SUPERFAMILY (MFS) PROFILE DOMAIN-CONTAINING PROTEIN-RELATED"/>
    <property type="match status" value="1"/>
</dbReference>
<reference evidence="10 11" key="1">
    <citation type="journal article" date="2011" name="Genome Biol.">
        <title>Genome sequence of the insect pathogenic fungus Cordyceps militaris, a valued traditional Chinese medicine.</title>
        <authorList>
            <person name="Zheng P."/>
            <person name="Xia Y."/>
            <person name="Xiao G."/>
            <person name="Xiong C."/>
            <person name="Hu X."/>
            <person name="Zhang S."/>
            <person name="Zheng H."/>
            <person name="Huang Y."/>
            <person name="Zhou Y."/>
            <person name="Wang S."/>
            <person name="Zhao G.P."/>
            <person name="Liu X."/>
            <person name="St Leger R.J."/>
            <person name="Wang C."/>
        </authorList>
    </citation>
    <scope>NUCLEOTIDE SEQUENCE [LARGE SCALE GENOMIC DNA]</scope>
    <source>
        <strain evidence="10 11">CM01</strain>
    </source>
</reference>
<accession>G3J4C4</accession>
<dbReference type="GO" id="GO:0016020">
    <property type="term" value="C:membrane"/>
    <property type="evidence" value="ECO:0007669"/>
    <property type="project" value="UniProtKB-SubCell"/>
</dbReference>
<evidence type="ECO:0000256" key="8">
    <source>
        <dbReference type="SAM" id="Phobius"/>
    </source>
</evidence>
<dbReference type="InParanoid" id="G3J4C4"/>
<dbReference type="InterPro" id="IPR050327">
    <property type="entry name" value="Proton-linked_MCT"/>
</dbReference>
<dbReference type="KEGG" id="cmt:CCM_01299"/>
<evidence type="ECO:0000313" key="10">
    <source>
        <dbReference type="EMBL" id="EGX96641.1"/>
    </source>
</evidence>
<dbReference type="Proteomes" id="UP000001610">
    <property type="component" value="Unassembled WGS sequence"/>
</dbReference>
<evidence type="ECO:0000256" key="5">
    <source>
        <dbReference type="ARBA" id="ARBA00022989"/>
    </source>
</evidence>
<evidence type="ECO:0000256" key="6">
    <source>
        <dbReference type="ARBA" id="ARBA00023136"/>
    </source>
</evidence>
<feature type="transmembrane region" description="Helical" evidence="8">
    <location>
        <begin position="270"/>
        <end position="290"/>
    </location>
</feature>
<dbReference type="VEuPathDB" id="FungiDB:CCM_01299"/>
<feature type="transmembrane region" description="Helical" evidence="8">
    <location>
        <begin position="302"/>
        <end position="323"/>
    </location>
</feature>
<feature type="transmembrane region" description="Helical" evidence="8">
    <location>
        <begin position="245"/>
        <end position="264"/>
    </location>
</feature>
<dbReference type="OMA" id="LFMWGMF"/>
<dbReference type="GeneID" id="18163330"/>
<name>G3J4C4_CORMM</name>
<evidence type="ECO:0000313" key="11">
    <source>
        <dbReference type="Proteomes" id="UP000001610"/>
    </source>
</evidence>
<feature type="transmembrane region" description="Helical" evidence="8">
    <location>
        <begin position="504"/>
        <end position="527"/>
    </location>
</feature>